<evidence type="ECO:0000256" key="2">
    <source>
        <dbReference type="ARBA" id="ARBA00007430"/>
    </source>
</evidence>
<feature type="transmembrane region" description="Helical" evidence="7">
    <location>
        <begin position="257"/>
        <end position="278"/>
    </location>
</feature>
<feature type="transmembrane region" description="Helical" evidence="7">
    <location>
        <begin position="384"/>
        <end position="407"/>
    </location>
</feature>
<comment type="caution">
    <text evidence="8">The sequence shown here is derived from an EMBL/GenBank/DDBJ whole genome shotgun (WGS) entry which is preliminary data.</text>
</comment>
<comment type="similarity">
    <text evidence="2">Belongs to the polysaccharide synthase family.</text>
</comment>
<organism evidence="8 11">
    <name type="scientific">Achromobacter marplatensis</name>
    <dbReference type="NCBI Taxonomy" id="470868"/>
    <lineage>
        <taxon>Bacteria</taxon>
        <taxon>Pseudomonadati</taxon>
        <taxon>Pseudomonadota</taxon>
        <taxon>Betaproteobacteria</taxon>
        <taxon>Burkholderiales</taxon>
        <taxon>Alcaligenaceae</taxon>
        <taxon>Achromobacter</taxon>
    </lineage>
</organism>
<dbReference type="Pfam" id="PF13440">
    <property type="entry name" value="Polysacc_synt_3"/>
    <property type="match status" value="1"/>
</dbReference>
<name>J4J8X5_9BURK</name>
<keyword evidence="4 7" id="KW-0812">Transmembrane</keyword>
<feature type="transmembrane region" description="Helical" evidence="7">
    <location>
        <begin position="322"/>
        <end position="340"/>
    </location>
</feature>
<feature type="transmembrane region" description="Helical" evidence="7">
    <location>
        <begin position="290"/>
        <end position="310"/>
    </location>
</feature>
<dbReference type="GO" id="GO:0005886">
    <property type="term" value="C:plasma membrane"/>
    <property type="evidence" value="ECO:0007669"/>
    <property type="project" value="UniProtKB-SubCell"/>
</dbReference>
<feature type="transmembrane region" description="Helical" evidence="7">
    <location>
        <begin position="74"/>
        <end position="96"/>
    </location>
</feature>
<dbReference type="InterPro" id="IPR050833">
    <property type="entry name" value="Poly_Biosynth_Transport"/>
</dbReference>
<evidence type="ECO:0000256" key="3">
    <source>
        <dbReference type="ARBA" id="ARBA00022475"/>
    </source>
</evidence>
<dbReference type="AlphaFoldDB" id="J4J8X5"/>
<dbReference type="eggNOG" id="COG2244">
    <property type="taxonomic scope" value="Bacteria"/>
</dbReference>
<dbReference type="GeneID" id="99730466"/>
<accession>J4J8X5</accession>
<feature type="transmembrane region" description="Helical" evidence="7">
    <location>
        <begin position="179"/>
        <end position="197"/>
    </location>
</feature>
<evidence type="ECO:0000256" key="1">
    <source>
        <dbReference type="ARBA" id="ARBA00004651"/>
    </source>
</evidence>
<dbReference type="Proteomes" id="UP000252124">
    <property type="component" value="Unassembled WGS sequence"/>
</dbReference>
<evidence type="ECO:0000313" key="9">
    <source>
        <dbReference type="EMBL" id="RBP21182.1"/>
    </source>
</evidence>
<protein>
    <submittedName>
        <fullName evidence="9">O-antigen/teichoic acid export membrane protein</fullName>
    </submittedName>
    <submittedName>
        <fullName evidence="8">Oligosaccharide flippase family protein</fullName>
    </submittedName>
</protein>
<dbReference type="EMBL" id="JAOCKG010000010">
    <property type="protein sequence ID" value="MDH2052926.1"/>
    <property type="molecule type" value="Genomic_DNA"/>
</dbReference>
<dbReference type="OrthoDB" id="3831435at2"/>
<accession>A0A366G2K8</accession>
<evidence type="ECO:0000256" key="6">
    <source>
        <dbReference type="ARBA" id="ARBA00023136"/>
    </source>
</evidence>
<evidence type="ECO:0000313" key="8">
    <source>
        <dbReference type="EMBL" id="MDH2052926.1"/>
    </source>
</evidence>
<gene>
    <name evidence="9" type="ORF">DFP87_103429</name>
    <name evidence="8" type="ORF">N5K24_21155</name>
</gene>
<feature type="transmembrane region" description="Helical" evidence="7">
    <location>
        <begin position="43"/>
        <end position="62"/>
    </location>
</feature>
<dbReference type="PANTHER" id="PTHR30250">
    <property type="entry name" value="PST FAMILY PREDICTED COLANIC ACID TRANSPORTER"/>
    <property type="match status" value="1"/>
</dbReference>
<dbReference type="EMBL" id="QNRM01000003">
    <property type="protein sequence ID" value="RBP21182.1"/>
    <property type="molecule type" value="Genomic_DNA"/>
</dbReference>
<dbReference type="Proteomes" id="UP001161276">
    <property type="component" value="Unassembled WGS sequence"/>
</dbReference>
<evidence type="ECO:0000313" key="10">
    <source>
        <dbReference type="Proteomes" id="UP000252124"/>
    </source>
</evidence>
<keyword evidence="5 7" id="KW-1133">Transmembrane helix</keyword>
<feature type="transmembrane region" description="Helical" evidence="7">
    <location>
        <begin position="445"/>
        <end position="467"/>
    </location>
</feature>
<reference evidence="8" key="2">
    <citation type="submission" date="2022-09" db="EMBL/GenBank/DDBJ databases">
        <title>Intensive care unit water sources are persistently colonized with multi-drug resistant bacteria and are the site of extensive horizontal gene transfer of antibiotic resistance genes.</title>
        <authorList>
            <person name="Diorio-Toth L."/>
        </authorList>
    </citation>
    <scope>NUCLEOTIDE SEQUENCE</scope>
    <source>
        <strain evidence="8">GD03676</strain>
    </source>
</reference>
<reference evidence="9 10" key="1">
    <citation type="submission" date="2018-06" db="EMBL/GenBank/DDBJ databases">
        <title>Genomic Encyclopedia of Type Strains, Phase III (KMG-III): the genomes of soil and plant-associated and newly described type strains.</title>
        <authorList>
            <person name="Whitman W."/>
        </authorList>
    </citation>
    <scope>NUCLEOTIDE SEQUENCE [LARGE SCALE GENOMIC DNA]</scope>
    <source>
        <strain evidence="9 10">CECT 7342</strain>
    </source>
</reference>
<keyword evidence="10" id="KW-1185">Reference proteome</keyword>
<feature type="transmembrane region" description="Helical" evidence="7">
    <location>
        <begin position="361"/>
        <end position="378"/>
    </location>
</feature>
<evidence type="ECO:0000256" key="7">
    <source>
        <dbReference type="SAM" id="Phobius"/>
    </source>
</evidence>
<feature type="transmembrane region" description="Helical" evidence="7">
    <location>
        <begin position="419"/>
        <end position="439"/>
    </location>
</feature>
<evidence type="ECO:0000256" key="4">
    <source>
        <dbReference type="ARBA" id="ARBA00022692"/>
    </source>
</evidence>
<evidence type="ECO:0000313" key="11">
    <source>
        <dbReference type="Proteomes" id="UP001161276"/>
    </source>
</evidence>
<sequence>MSFRKNVIAMLSGTAAAQAIPLAMSPVLTRLYSPEAIGLQTLFMGWTAALGVAATCRYDLAVVLPDSDDEADSIAAVVLAIATFVLLALAVAVALAGGDLANLSGYAGHTAWLWLLVPMVFGTTLTLLGTAYASRERSFTRIAKAAVLNQAGYAAIAVGIGLLGAHAEGLVWAKMGGQLLGLAVILGGVGYALRRVLQNWDWTRMRTVARSYRQFLYYNTPYSLIGTIARDMPIFVFAAMSATAAAGFYGLTRTVLLAPTLLVSGALSQVFFREAVALKGTPRLAELTEGLLKLGLLAGAPLFAFCTVWGDVLFENLFGANWSQAGHFAMIMAPAAWMSLQTGWPERLFEVSMRQDVSFKVQIAADIITAAAVITPLAMGMDVIVSIAAFTAANLLYHSIYLIAIYRVSGFASNRLGRLLGLGWMAFGLSCLVLGALRLLPGPSLAIAVGAAVIASAAAALTGRKLWRNVALIMHVKETAT</sequence>
<dbReference type="PANTHER" id="PTHR30250:SF10">
    <property type="entry name" value="LIPOPOLYSACCHARIDE BIOSYNTHESIS PROTEIN WZXC"/>
    <property type="match status" value="1"/>
</dbReference>
<dbReference type="RefSeq" id="WP_006222913.1">
    <property type="nucleotide sequence ID" value="NZ_ALJE01000005.1"/>
</dbReference>
<feature type="transmembrane region" description="Helical" evidence="7">
    <location>
        <begin position="111"/>
        <end position="133"/>
    </location>
</feature>
<comment type="subcellular location">
    <subcellularLocation>
        <location evidence="1">Cell membrane</location>
        <topology evidence="1">Multi-pass membrane protein</topology>
    </subcellularLocation>
</comment>
<evidence type="ECO:0000256" key="5">
    <source>
        <dbReference type="ARBA" id="ARBA00022989"/>
    </source>
</evidence>
<proteinExistence type="inferred from homology"/>
<feature type="transmembrane region" description="Helical" evidence="7">
    <location>
        <begin position="145"/>
        <end position="167"/>
    </location>
</feature>
<keyword evidence="6 7" id="KW-0472">Membrane</keyword>
<keyword evidence="3" id="KW-1003">Cell membrane</keyword>